<reference evidence="1" key="1">
    <citation type="submission" date="2020-12" db="EMBL/GenBank/DDBJ databases">
        <authorList>
            <person name="Iha C."/>
        </authorList>
    </citation>
    <scope>NUCLEOTIDE SEQUENCE</scope>
</reference>
<organism evidence="1 2">
    <name type="scientific">Ostreobium quekettii</name>
    <dbReference type="NCBI Taxonomy" id="121088"/>
    <lineage>
        <taxon>Eukaryota</taxon>
        <taxon>Viridiplantae</taxon>
        <taxon>Chlorophyta</taxon>
        <taxon>core chlorophytes</taxon>
        <taxon>Ulvophyceae</taxon>
        <taxon>TCBD clade</taxon>
        <taxon>Bryopsidales</taxon>
        <taxon>Ostreobineae</taxon>
        <taxon>Ostreobiaceae</taxon>
        <taxon>Ostreobium</taxon>
    </lineage>
</organism>
<comment type="caution">
    <text evidence="1">The sequence shown here is derived from an EMBL/GenBank/DDBJ whole genome shotgun (WGS) entry which is preliminary data.</text>
</comment>
<accession>A0A8S1J6D1</accession>
<dbReference type="Gene3D" id="2.160.20.120">
    <property type="match status" value="1"/>
</dbReference>
<feature type="non-terminal residue" evidence="1">
    <location>
        <position position="136"/>
    </location>
</feature>
<name>A0A8S1J6D1_9CHLO</name>
<gene>
    <name evidence="1" type="ORF">OSTQU699_LOCUS8526</name>
</gene>
<keyword evidence="2" id="KW-1185">Reference proteome</keyword>
<proteinExistence type="predicted"/>
<dbReference type="EMBL" id="CAJHUC010002091">
    <property type="protein sequence ID" value="CAD7703169.1"/>
    <property type="molecule type" value="Genomic_DNA"/>
</dbReference>
<evidence type="ECO:0000313" key="1">
    <source>
        <dbReference type="EMBL" id="CAD7703169.1"/>
    </source>
</evidence>
<protein>
    <submittedName>
        <fullName evidence="1">Uncharacterized protein</fullName>
    </submittedName>
</protein>
<evidence type="ECO:0000313" key="2">
    <source>
        <dbReference type="Proteomes" id="UP000708148"/>
    </source>
</evidence>
<dbReference type="AlphaFoldDB" id="A0A8S1J6D1"/>
<dbReference type="Proteomes" id="UP000708148">
    <property type="component" value="Unassembled WGS sequence"/>
</dbReference>
<sequence>MLAVGARSSAAVETSSPLRAFSSVKSCLPFNVLLQPTEGNATIDIDAPSAVADALSADVADGELVLSLGADLALDGPAKVRVAVPSGSLEAVANTGPATVLLDAFAEQEIALTNEFTGMVAAVGGRFQSLKAFAIG</sequence>